<evidence type="ECO:0000313" key="2">
    <source>
        <dbReference type="Proteomes" id="UP000814033"/>
    </source>
</evidence>
<proteinExistence type="predicted"/>
<dbReference type="Proteomes" id="UP000814033">
    <property type="component" value="Unassembled WGS sequence"/>
</dbReference>
<protein>
    <submittedName>
        <fullName evidence="1">Uncharacterized protein</fullName>
    </submittedName>
</protein>
<name>A0ACB8RU15_9AGAM</name>
<reference evidence="1" key="2">
    <citation type="journal article" date="2022" name="New Phytol.">
        <title>Evolutionary transition to the ectomycorrhizal habit in the genomes of a hyperdiverse lineage of mushroom-forming fungi.</title>
        <authorList>
            <person name="Looney B."/>
            <person name="Miyauchi S."/>
            <person name="Morin E."/>
            <person name="Drula E."/>
            <person name="Courty P.E."/>
            <person name="Kohler A."/>
            <person name="Kuo A."/>
            <person name="LaButti K."/>
            <person name="Pangilinan J."/>
            <person name="Lipzen A."/>
            <person name="Riley R."/>
            <person name="Andreopoulos W."/>
            <person name="He G."/>
            <person name="Johnson J."/>
            <person name="Nolan M."/>
            <person name="Tritt A."/>
            <person name="Barry K.W."/>
            <person name="Grigoriev I.V."/>
            <person name="Nagy L.G."/>
            <person name="Hibbett D."/>
            <person name="Henrissat B."/>
            <person name="Matheny P.B."/>
            <person name="Labbe J."/>
            <person name="Martin F.M."/>
        </authorList>
    </citation>
    <scope>NUCLEOTIDE SEQUENCE</scope>
    <source>
        <strain evidence="1">FP105234-sp</strain>
    </source>
</reference>
<keyword evidence="2" id="KW-1185">Reference proteome</keyword>
<accession>A0ACB8RU15</accession>
<evidence type="ECO:0000313" key="1">
    <source>
        <dbReference type="EMBL" id="KAI0047799.1"/>
    </source>
</evidence>
<gene>
    <name evidence="1" type="ORF">FA95DRAFT_1181836</name>
</gene>
<comment type="caution">
    <text evidence="1">The sequence shown here is derived from an EMBL/GenBank/DDBJ whole genome shotgun (WGS) entry which is preliminary data.</text>
</comment>
<dbReference type="EMBL" id="MU275897">
    <property type="protein sequence ID" value="KAI0047799.1"/>
    <property type="molecule type" value="Genomic_DNA"/>
</dbReference>
<organism evidence="1 2">
    <name type="scientific">Auriscalpium vulgare</name>
    <dbReference type="NCBI Taxonomy" id="40419"/>
    <lineage>
        <taxon>Eukaryota</taxon>
        <taxon>Fungi</taxon>
        <taxon>Dikarya</taxon>
        <taxon>Basidiomycota</taxon>
        <taxon>Agaricomycotina</taxon>
        <taxon>Agaricomycetes</taxon>
        <taxon>Russulales</taxon>
        <taxon>Auriscalpiaceae</taxon>
        <taxon>Auriscalpium</taxon>
    </lineage>
</organism>
<sequence>MRLDPFVDSRPDGLLQAPTPRSLPLTRLWIRRLPRAQALAMVEAHAPLLYMANAVETAILASTGFFSDIQGANCHLGSDCCVDGTTCQYLNFWFSQCLTP</sequence>
<reference evidence="1" key="1">
    <citation type="submission" date="2021-02" db="EMBL/GenBank/DDBJ databases">
        <authorList>
            <consortium name="DOE Joint Genome Institute"/>
            <person name="Ahrendt S."/>
            <person name="Looney B.P."/>
            <person name="Miyauchi S."/>
            <person name="Morin E."/>
            <person name="Drula E."/>
            <person name="Courty P.E."/>
            <person name="Chicoki N."/>
            <person name="Fauchery L."/>
            <person name="Kohler A."/>
            <person name="Kuo A."/>
            <person name="Labutti K."/>
            <person name="Pangilinan J."/>
            <person name="Lipzen A."/>
            <person name="Riley R."/>
            <person name="Andreopoulos W."/>
            <person name="He G."/>
            <person name="Johnson J."/>
            <person name="Barry K.W."/>
            <person name="Grigoriev I.V."/>
            <person name="Nagy L."/>
            <person name="Hibbett D."/>
            <person name="Henrissat B."/>
            <person name="Matheny P.B."/>
            <person name="Labbe J."/>
            <person name="Martin F."/>
        </authorList>
    </citation>
    <scope>NUCLEOTIDE SEQUENCE</scope>
    <source>
        <strain evidence="1">FP105234-sp</strain>
    </source>
</reference>